<dbReference type="InterPro" id="IPR001021">
    <property type="entry name" value="Ribosomal_bL25_long"/>
</dbReference>
<dbReference type="RefSeq" id="WP_084066443.1">
    <property type="nucleotide sequence ID" value="NZ_FWXY01000001.1"/>
</dbReference>
<feature type="domain" description="Large ribosomal subunit protein bL25 L25" evidence="7">
    <location>
        <begin position="6"/>
        <end position="96"/>
    </location>
</feature>
<comment type="function">
    <text evidence="5">This is one of the proteins that binds to the 5S RNA in the ribosome where it forms part of the central protuberance.</text>
</comment>
<feature type="region of interest" description="Disordered" evidence="6">
    <location>
        <begin position="186"/>
        <end position="218"/>
    </location>
</feature>
<keyword evidence="1 5" id="KW-0699">rRNA-binding</keyword>
<gene>
    <name evidence="5" type="primary">rplY</name>
    <name evidence="5" type="synonym">ctc</name>
    <name evidence="9" type="ORF">SAMN02746065_101124</name>
</gene>
<keyword evidence="4 5" id="KW-0687">Ribonucleoprotein</keyword>
<name>A0A1W1YJZ0_9BACT</name>
<dbReference type="SUPFAM" id="SSF50715">
    <property type="entry name" value="Ribosomal protein L25-like"/>
    <property type="match status" value="1"/>
</dbReference>
<dbReference type="EMBL" id="FWXY01000001">
    <property type="protein sequence ID" value="SMC36515.1"/>
    <property type="molecule type" value="Genomic_DNA"/>
</dbReference>
<feature type="compositionally biased region" description="Acidic residues" evidence="6">
    <location>
        <begin position="192"/>
        <end position="218"/>
    </location>
</feature>
<dbReference type="InterPro" id="IPR020056">
    <property type="entry name" value="Rbsml_bL25/Gln-tRNA_synth_N"/>
</dbReference>
<dbReference type="PANTHER" id="PTHR33284">
    <property type="entry name" value="RIBOSOMAL PROTEIN L25/GLN-TRNA SYNTHETASE, ANTI-CODON-BINDING DOMAIN-CONTAINING PROTEIN"/>
    <property type="match status" value="1"/>
</dbReference>
<evidence type="ECO:0000256" key="1">
    <source>
        <dbReference type="ARBA" id="ARBA00022730"/>
    </source>
</evidence>
<dbReference type="CDD" id="cd00495">
    <property type="entry name" value="Ribosomal_L25_TL5_CTC"/>
    <property type="match status" value="1"/>
</dbReference>
<dbReference type="GO" id="GO:0006412">
    <property type="term" value="P:translation"/>
    <property type="evidence" value="ECO:0007669"/>
    <property type="project" value="UniProtKB-UniRule"/>
</dbReference>
<organism evidence="9 10">
    <name type="scientific">Desulfocicer vacuolatum DSM 3385</name>
    <dbReference type="NCBI Taxonomy" id="1121400"/>
    <lineage>
        <taxon>Bacteria</taxon>
        <taxon>Pseudomonadati</taxon>
        <taxon>Thermodesulfobacteriota</taxon>
        <taxon>Desulfobacteria</taxon>
        <taxon>Desulfobacterales</taxon>
        <taxon>Desulfobacteraceae</taxon>
        <taxon>Desulfocicer</taxon>
    </lineage>
</organism>
<dbReference type="InterPro" id="IPR020930">
    <property type="entry name" value="Ribosomal_uL5_bac-type"/>
</dbReference>
<keyword evidence="10" id="KW-1185">Reference proteome</keyword>
<dbReference type="Proteomes" id="UP000192418">
    <property type="component" value="Unassembled WGS sequence"/>
</dbReference>
<dbReference type="GO" id="GO:0008097">
    <property type="term" value="F:5S rRNA binding"/>
    <property type="evidence" value="ECO:0007669"/>
    <property type="project" value="InterPro"/>
</dbReference>
<evidence type="ECO:0000256" key="5">
    <source>
        <dbReference type="HAMAP-Rule" id="MF_01334"/>
    </source>
</evidence>
<accession>A0A1W1YJZ0</accession>
<evidence type="ECO:0000313" key="10">
    <source>
        <dbReference type="Proteomes" id="UP000192418"/>
    </source>
</evidence>
<keyword evidence="3 5" id="KW-0689">Ribosomal protein</keyword>
<dbReference type="InterPro" id="IPR037121">
    <property type="entry name" value="Ribosomal_bL25_C"/>
</dbReference>
<feature type="domain" description="Large ribosomal subunit protein bL25 beta" evidence="8">
    <location>
        <begin position="105"/>
        <end position="186"/>
    </location>
</feature>
<dbReference type="STRING" id="1121400.SAMN02746065_101124"/>
<reference evidence="9 10" key="1">
    <citation type="submission" date="2017-04" db="EMBL/GenBank/DDBJ databases">
        <authorList>
            <person name="Afonso C.L."/>
            <person name="Miller P.J."/>
            <person name="Scott M.A."/>
            <person name="Spackman E."/>
            <person name="Goraichik I."/>
            <person name="Dimitrov K.M."/>
            <person name="Suarez D.L."/>
            <person name="Swayne D.E."/>
        </authorList>
    </citation>
    <scope>NUCLEOTIDE SEQUENCE [LARGE SCALE GENOMIC DNA]</scope>
    <source>
        <strain evidence="9 10">DSM 3385</strain>
    </source>
</reference>
<comment type="similarity">
    <text evidence="5">Belongs to the bacterial ribosomal protein bL25 family. CTC subfamily.</text>
</comment>
<evidence type="ECO:0000259" key="7">
    <source>
        <dbReference type="Pfam" id="PF01386"/>
    </source>
</evidence>
<proteinExistence type="inferred from homology"/>
<dbReference type="InterPro" id="IPR029751">
    <property type="entry name" value="Ribosomal_L25_dom"/>
</dbReference>
<comment type="subunit">
    <text evidence="5">Part of the 50S ribosomal subunit; part of the 5S rRNA/L5/L18/L25 subcomplex. Contacts the 5S rRNA. Binds to the 5S rRNA independently of L5 and L18.</text>
</comment>
<dbReference type="OrthoDB" id="9786489at2"/>
<dbReference type="PANTHER" id="PTHR33284:SF1">
    <property type="entry name" value="RIBOSOMAL PROTEIN L25_GLN-TRNA SYNTHETASE, ANTI-CODON-BINDING DOMAIN-CONTAINING PROTEIN"/>
    <property type="match status" value="1"/>
</dbReference>
<protein>
    <recommendedName>
        <fullName evidence="5">Large ribosomal subunit protein bL25</fullName>
    </recommendedName>
    <alternativeName>
        <fullName evidence="5">General stress protein CTC</fullName>
    </alternativeName>
</protein>
<evidence type="ECO:0000256" key="4">
    <source>
        <dbReference type="ARBA" id="ARBA00023274"/>
    </source>
</evidence>
<dbReference type="HAMAP" id="MF_01334">
    <property type="entry name" value="Ribosomal_bL25_CTC"/>
    <property type="match status" value="1"/>
</dbReference>
<dbReference type="GO" id="GO:0022625">
    <property type="term" value="C:cytosolic large ribosomal subunit"/>
    <property type="evidence" value="ECO:0007669"/>
    <property type="project" value="TreeGrafter"/>
</dbReference>
<dbReference type="Pfam" id="PF14693">
    <property type="entry name" value="Ribosomal_TL5_C"/>
    <property type="match status" value="1"/>
</dbReference>
<dbReference type="Gene3D" id="2.40.240.10">
    <property type="entry name" value="Ribosomal Protein L25, Chain P"/>
    <property type="match status" value="1"/>
</dbReference>
<keyword evidence="2 5" id="KW-0694">RNA-binding</keyword>
<evidence type="ECO:0000256" key="3">
    <source>
        <dbReference type="ARBA" id="ARBA00022980"/>
    </source>
</evidence>
<dbReference type="NCBIfam" id="TIGR00731">
    <property type="entry name" value="bL25_bact_ctc"/>
    <property type="match status" value="1"/>
</dbReference>
<dbReference type="AlphaFoldDB" id="A0A1W1YJZ0"/>
<dbReference type="InterPro" id="IPR011035">
    <property type="entry name" value="Ribosomal_bL25/Gln-tRNA_synth"/>
</dbReference>
<sequence length="218" mass="23676">MELIDLTGSVRSGRGKSAARALRKNELLPAVIYGPETEPVPVAVPTYAFSEIIRKNGTTGIFMKLVVDGDSKASRTVMLKDVQMDTFRLNYLHADFQEINLDNTVTVTIPVETNGESKGEKEGGMVQVIRRELDVICRPADAPESIVIDIADLEIGDSVHVESIDLGADVEIPHEVNFTVLTVVPPSAAEQETTEDDDELDIDVNADADAEEEAPADE</sequence>
<evidence type="ECO:0000256" key="2">
    <source>
        <dbReference type="ARBA" id="ARBA00022884"/>
    </source>
</evidence>
<dbReference type="Gene3D" id="2.170.120.20">
    <property type="entry name" value="Ribosomal protein L25, beta domain"/>
    <property type="match status" value="1"/>
</dbReference>
<evidence type="ECO:0000313" key="9">
    <source>
        <dbReference type="EMBL" id="SMC36515.1"/>
    </source>
</evidence>
<dbReference type="GO" id="GO:0003735">
    <property type="term" value="F:structural constituent of ribosome"/>
    <property type="evidence" value="ECO:0007669"/>
    <property type="project" value="InterPro"/>
</dbReference>
<evidence type="ECO:0000259" key="8">
    <source>
        <dbReference type="Pfam" id="PF14693"/>
    </source>
</evidence>
<evidence type="ECO:0000256" key="6">
    <source>
        <dbReference type="SAM" id="MobiDB-lite"/>
    </source>
</evidence>
<dbReference type="Pfam" id="PF01386">
    <property type="entry name" value="Ribosomal_L25p"/>
    <property type="match status" value="1"/>
</dbReference>
<dbReference type="InterPro" id="IPR020057">
    <property type="entry name" value="Ribosomal_bL25_b-dom"/>
</dbReference>